<evidence type="ECO:0000259" key="1">
    <source>
        <dbReference type="Pfam" id="PF07589"/>
    </source>
</evidence>
<name>A0A146G531_TERSA</name>
<dbReference type="EMBL" id="BDCO01000002">
    <property type="protein sequence ID" value="GAT32671.1"/>
    <property type="molecule type" value="Genomic_DNA"/>
</dbReference>
<evidence type="ECO:0000313" key="3">
    <source>
        <dbReference type="Proteomes" id="UP000076023"/>
    </source>
</evidence>
<dbReference type="OrthoDB" id="5296313at2"/>
<organism evidence="2 3">
    <name type="scientific">Terrimicrobium sacchariphilum</name>
    <dbReference type="NCBI Taxonomy" id="690879"/>
    <lineage>
        <taxon>Bacteria</taxon>
        <taxon>Pseudomonadati</taxon>
        <taxon>Verrucomicrobiota</taxon>
        <taxon>Terrimicrobiia</taxon>
        <taxon>Terrimicrobiales</taxon>
        <taxon>Terrimicrobiaceae</taxon>
        <taxon>Terrimicrobium</taxon>
    </lineage>
</organism>
<dbReference type="STRING" id="690879.TSACC_21071"/>
<dbReference type="InParanoid" id="A0A146G531"/>
<dbReference type="NCBIfam" id="TIGR02595">
    <property type="entry name" value="PEP_CTERM"/>
    <property type="match status" value="1"/>
</dbReference>
<dbReference type="InterPro" id="IPR013320">
    <property type="entry name" value="ConA-like_dom_sf"/>
</dbReference>
<dbReference type="Pfam" id="PF07589">
    <property type="entry name" value="PEP-CTERM"/>
    <property type="match status" value="1"/>
</dbReference>
<dbReference type="Gene3D" id="2.60.120.200">
    <property type="match status" value="1"/>
</dbReference>
<protein>
    <submittedName>
        <fullName evidence="2">PEP-CTERM protein-sorting domain-containing protein</fullName>
    </submittedName>
</protein>
<dbReference type="Proteomes" id="UP000076023">
    <property type="component" value="Unassembled WGS sequence"/>
</dbReference>
<dbReference type="RefSeq" id="WP_075078495.1">
    <property type="nucleotide sequence ID" value="NZ_BDCO01000002.1"/>
</dbReference>
<dbReference type="InterPro" id="IPR013424">
    <property type="entry name" value="Ice-binding_C"/>
</dbReference>
<proteinExistence type="predicted"/>
<dbReference type="AlphaFoldDB" id="A0A146G531"/>
<dbReference type="Pfam" id="PF13385">
    <property type="entry name" value="Laminin_G_3"/>
    <property type="match status" value="1"/>
</dbReference>
<keyword evidence="3" id="KW-1185">Reference proteome</keyword>
<feature type="domain" description="Ice-binding protein C-terminal" evidence="1">
    <location>
        <begin position="323"/>
        <end position="347"/>
    </location>
</feature>
<comment type="caution">
    <text evidence="2">The sequence shown here is derived from an EMBL/GenBank/DDBJ whole genome shotgun (WGS) entry which is preliminary data.</text>
</comment>
<accession>A0A146G531</accession>
<dbReference type="SUPFAM" id="SSF49899">
    <property type="entry name" value="Concanavalin A-like lectins/glucanases"/>
    <property type="match status" value="1"/>
</dbReference>
<reference evidence="3" key="1">
    <citation type="journal article" date="2017" name="Genome Announc.">
        <title>Draft Genome Sequence of Terrimicrobium sacchariphilum NM-5T, a Facultative Anaerobic Soil Bacterium of the Class Spartobacteria.</title>
        <authorList>
            <person name="Qiu Y.L."/>
            <person name="Tourlousse D.M."/>
            <person name="Matsuura N."/>
            <person name="Ohashi A."/>
            <person name="Sekiguchi Y."/>
        </authorList>
    </citation>
    <scope>NUCLEOTIDE SEQUENCE [LARGE SCALE GENOMIC DNA]</scope>
    <source>
        <strain evidence="3">NM-5</strain>
    </source>
</reference>
<gene>
    <name evidence="2" type="ORF">TSACC_21071</name>
</gene>
<evidence type="ECO:0000313" key="2">
    <source>
        <dbReference type="EMBL" id="GAT32671.1"/>
    </source>
</evidence>
<sequence length="350" mass="35670">MKLWISTILMLVSPVLANATMLYYLPFDQNGSASLANMGSVSGTATAVTGGGGGAAPTASTSVAPNLGSTYSERFTGSGVNAGTVVLPSSTTEFRLSSSSQKMTLSTWVYWNGALAAGQLSGVVNNYVSASNSGWGISITDVGEIRFNYGTGTSSTNRKSSTGAVVAGQWTLLTVTWDGSKANPLTFYANGLSLGSTATGASSLASNAEPIRLGVTTASTYNSLNGNMDDLAMWDTALGAGEVRALVTAPTLLNGYNAGVMNQLFLVAGGTSSSATIDALNWTQATGLNVSGRSLGDTWQSGGNYYMWLSGDALNAAGLVATSVPEPGTVVLLGLAAGVLLLRFSRRAKA</sequence>